<accession>A0A2Z5H3H5</accession>
<dbReference type="EMBL" id="MH370477">
    <property type="protein sequence ID" value="AXC34603.1"/>
    <property type="molecule type" value="Genomic_DNA"/>
</dbReference>
<name>A0A2Z5H3H5_9CAUD</name>
<sequence length="92" mass="10563">MITSIFSYLKKLFKIPKVTRVLFYAVKPDGRLHKTDFVLGLGPCGKTVSKLKWSPRGPLLYVLTQTHTDGSRKEFIFKKHDVLGRIVIETTR</sequence>
<proteinExistence type="predicted"/>
<reference evidence="1" key="1">
    <citation type="submission" date="2018-05" db="EMBL/GenBank/DDBJ databases">
        <title>Genome sequence of Escherichia coli phage SRT7.</title>
        <authorList>
            <person name="Fan X."/>
            <person name="Zhao K."/>
            <person name="Song S."/>
            <person name="Zhao Z."/>
        </authorList>
    </citation>
    <scope>NUCLEOTIDE SEQUENCE [LARGE SCALE GENOMIC DNA]</scope>
</reference>
<dbReference type="InterPro" id="IPR058006">
    <property type="entry name" value="1.05"/>
</dbReference>
<dbReference type="GeneID" id="54995227"/>
<dbReference type="KEGG" id="vg:54995227"/>
<dbReference type="Proteomes" id="UP000252591">
    <property type="component" value="Segment"/>
</dbReference>
<keyword evidence="2" id="KW-1185">Reference proteome</keyword>
<organism evidence="1 2">
    <name type="scientific">Escherichia phage SRT7</name>
    <dbReference type="NCBI Taxonomy" id="2268589"/>
    <lineage>
        <taxon>Viruses</taxon>
        <taxon>Duplodnaviria</taxon>
        <taxon>Heunggongvirae</taxon>
        <taxon>Uroviricota</taxon>
        <taxon>Caudoviricetes</taxon>
        <taxon>Autographivirales</taxon>
        <taxon>Autotranscriptaviridae</taxon>
        <taxon>Studiervirinae</taxon>
        <taxon>Foetvirus</taxon>
        <taxon>Foetvirus P1723</taxon>
        <taxon>Foetvirus SRT7</taxon>
    </lineage>
</organism>
<evidence type="ECO:0000313" key="2">
    <source>
        <dbReference type="Proteomes" id="UP000252591"/>
    </source>
</evidence>
<protein>
    <submittedName>
        <fullName evidence="1">Uncharacterized protein</fullName>
    </submittedName>
</protein>
<evidence type="ECO:0000313" key="1">
    <source>
        <dbReference type="EMBL" id="AXC34603.1"/>
    </source>
</evidence>
<dbReference type="RefSeq" id="YP_009804633.1">
    <property type="nucleotide sequence ID" value="NC_048002.1"/>
</dbReference>
<dbReference type="Pfam" id="PF25755">
    <property type="entry name" value="Phage_T3_1_05"/>
    <property type="match status" value="1"/>
</dbReference>